<dbReference type="RefSeq" id="WP_146513700.1">
    <property type="nucleotide sequence ID" value="NZ_SJPI01000001.1"/>
</dbReference>
<reference evidence="2 3" key="1">
    <citation type="submission" date="2019-02" db="EMBL/GenBank/DDBJ databases">
        <title>Deep-cultivation of Planctomycetes and their phenomic and genomic characterization uncovers novel biology.</title>
        <authorList>
            <person name="Wiegand S."/>
            <person name="Jogler M."/>
            <person name="Boedeker C."/>
            <person name="Pinto D."/>
            <person name="Vollmers J."/>
            <person name="Rivas-Marin E."/>
            <person name="Kohn T."/>
            <person name="Peeters S.H."/>
            <person name="Heuer A."/>
            <person name="Rast P."/>
            <person name="Oberbeckmann S."/>
            <person name="Bunk B."/>
            <person name="Jeske O."/>
            <person name="Meyerdierks A."/>
            <person name="Storesund J.E."/>
            <person name="Kallscheuer N."/>
            <person name="Luecker S."/>
            <person name="Lage O.M."/>
            <person name="Pohl T."/>
            <person name="Merkel B.J."/>
            <person name="Hornburger P."/>
            <person name="Mueller R.-W."/>
            <person name="Bruemmer F."/>
            <person name="Labrenz M."/>
            <person name="Spormann A.M."/>
            <person name="Op Den Camp H."/>
            <person name="Overmann J."/>
            <person name="Amann R."/>
            <person name="Jetten M.S.M."/>
            <person name="Mascher T."/>
            <person name="Medema M.H."/>
            <person name="Devos D.P."/>
            <person name="Kaster A.-K."/>
            <person name="Ovreas L."/>
            <person name="Rohde M."/>
            <person name="Galperin M.Y."/>
            <person name="Jogler C."/>
        </authorList>
    </citation>
    <scope>NUCLEOTIDE SEQUENCE [LARGE SCALE GENOMIC DNA]</scope>
    <source>
        <strain evidence="2 3">Pla22</strain>
    </source>
</reference>
<feature type="transmembrane region" description="Helical" evidence="1">
    <location>
        <begin position="254"/>
        <end position="274"/>
    </location>
</feature>
<feature type="transmembrane region" description="Helical" evidence="1">
    <location>
        <begin position="97"/>
        <end position="114"/>
    </location>
</feature>
<gene>
    <name evidence="2" type="ORF">Pla22_11120</name>
</gene>
<dbReference type="Proteomes" id="UP000316598">
    <property type="component" value="Unassembled WGS sequence"/>
</dbReference>
<dbReference type="OrthoDB" id="235490at2"/>
<keyword evidence="1" id="KW-0812">Transmembrane</keyword>
<sequence>MTLASNYEQESRAESNNSCSGKSLPWLFSPSVDLCTFLGSAIIALGLLAIGAPLGLLDRETPEWTWIVAILMIDVAHVYSTGFRVYFDREELVNRPWLYGLTPILAFAMGIAVYSESSSLFWRLLAYLAVFHFIRQQYGWVALYRSRAGESGRWGKWIDTTTIYLATVYPLIYWHTHLPRKFFWFLEGDFAKLPDFVSTVAAPMYWAAMAAYTCKAIYQGVALKQFNPGKDIVVLTTAVCWYVGIILFDSDYAFTVTNVIIHGIPYMVLVYWYSVKARPRERSGNLRFLVRFLGVIWILAYLEELLWDTGIWHERTWLFGGSLDLTSVQLFLVPLLAVPQITHYVLDGFIWRRRTNTRFSKLVQ</sequence>
<feature type="transmembrane region" description="Helical" evidence="1">
    <location>
        <begin position="157"/>
        <end position="176"/>
    </location>
</feature>
<comment type="caution">
    <text evidence="2">The sequence shown here is derived from an EMBL/GenBank/DDBJ whole genome shotgun (WGS) entry which is preliminary data.</text>
</comment>
<protein>
    <recommendedName>
        <fullName evidence="4">Transmembrane protein</fullName>
    </recommendedName>
</protein>
<accession>A0A5C5WTY5</accession>
<feature type="transmembrane region" description="Helical" evidence="1">
    <location>
        <begin position="196"/>
        <end position="218"/>
    </location>
</feature>
<evidence type="ECO:0008006" key="4">
    <source>
        <dbReference type="Google" id="ProtNLM"/>
    </source>
</evidence>
<name>A0A5C5WTY5_9BACT</name>
<keyword evidence="3" id="KW-1185">Reference proteome</keyword>
<feature type="transmembrane region" description="Helical" evidence="1">
    <location>
        <begin position="327"/>
        <end position="346"/>
    </location>
</feature>
<feature type="transmembrane region" description="Helical" evidence="1">
    <location>
        <begin position="230"/>
        <end position="248"/>
    </location>
</feature>
<keyword evidence="1" id="KW-1133">Transmembrane helix</keyword>
<feature type="transmembrane region" description="Helical" evidence="1">
    <location>
        <begin position="64"/>
        <end position="85"/>
    </location>
</feature>
<evidence type="ECO:0000256" key="1">
    <source>
        <dbReference type="SAM" id="Phobius"/>
    </source>
</evidence>
<dbReference type="AlphaFoldDB" id="A0A5C5WTY5"/>
<keyword evidence="1" id="KW-0472">Membrane</keyword>
<feature type="transmembrane region" description="Helical" evidence="1">
    <location>
        <begin position="286"/>
        <end position="307"/>
    </location>
</feature>
<evidence type="ECO:0000313" key="3">
    <source>
        <dbReference type="Proteomes" id="UP000316598"/>
    </source>
</evidence>
<evidence type="ECO:0000313" key="2">
    <source>
        <dbReference type="EMBL" id="TWT53483.1"/>
    </source>
</evidence>
<dbReference type="EMBL" id="SJPI01000001">
    <property type="protein sequence ID" value="TWT53483.1"/>
    <property type="molecule type" value="Genomic_DNA"/>
</dbReference>
<feature type="transmembrane region" description="Helical" evidence="1">
    <location>
        <begin position="32"/>
        <end position="52"/>
    </location>
</feature>
<organism evidence="2 3">
    <name type="scientific">Rubripirellula amarantea</name>
    <dbReference type="NCBI Taxonomy" id="2527999"/>
    <lineage>
        <taxon>Bacteria</taxon>
        <taxon>Pseudomonadati</taxon>
        <taxon>Planctomycetota</taxon>
        <taxon>Planctomycetia</taxon>
        <taxon>Pirellulales</taxon>
        <taxon>Pirellulaceae</taxon>
        <taxon>Rubripirellula</taxon>
    </lineage>
</organism>
<proteinExistence type="predicted"/>